<dbReference type="PANTHER" id="PTHR20941:SF1">
    <property type="entry name" value="FOLIC ACID SYNTHESIS PROTEIN FOL1"/>
    <property type="match status" value="1"/>
</dbReference>
<accession>A0A931IV45</accession>
<comment type="similarity">
    <text evidence="9">Belongs to the DHPS family.</text>
</comment>
<dbReference type="InterPro" id="IPR045031">
    <property type="entry name" value="DHP_synth-like"/>
</dbReference>
<evidence type="ECO:0000256" key="6">
    <source>
        <dbReference type="ARBA" id="ARBA00022723"/>
    </source>
</evidence>
<dbReference type="Proteomes" id="UP000620139">
    <property type="component" value="Unassembled WGS sequence"/>
</dbReference>
<dbReference type="InterPro" id="IPR011005">
    <property type="entry name" value="Dihydropteroate_synth-like_sf"/>
</dbReference>
<reference evidence="11" key="1">
    <citation type="submission" date="2020-12" db="EMBL/GenBank/DDBJ databases">
        <title>The genome sequence of Inhella sp. 4Y17.</title>
        <authorList>
            <person name="Liu Y."/>
        </authorList>
    </citation>
    <scope>NUCLEOTIDE SEQUENCE</scope>
    <source>
        <strain evidence="11">4Y10</strain>
    </source>
</reference>
<dbReference type="Gene3D" id="3.20.20.20">
    <property type="entry name" value="Dihydropteroate synthase-like"/>
    <property type="match status" value="1"/>
</dbReference>
<evidence type="ECO:0000259" key="10">
    <source>
        <dbReference type="PROSITE" id="PS50972"/>
    </source>
</evidence>
<dbReference type="GO" id="GO:0046656">
    <property type="term" value="P:folic acid biosynthetic process"/>
    <property type="evidence" value="ECO:0007669"/>
    <property type="project" value="UniProtKB-KW"/>
</dbReference>
<feature type="domain" description="Pterin-binding" evidence="10">
    <location>
        <begin position="15"/>
        <end position="267"/>
    </location>
</feature>
<evidence type="ECO:0000256" key="5">
    <source>
        <dbReference type="ARBA" id="ARBA00022679"/>
    </source>
</evidence>
<comment type="function">
    <text evidence="9">Catalyzes the condensation of para-aminobenzoate (pABA) with 6-hydroxymethyl-7,8-dihydropterin diphosphate (DHPt-PP) to form 7,8-dihydropteroate (H2Pte), the immediate precursor of folate derivatives.</text>
</comment>
<dbReference type="PANTHER" id="PTHR20941">
    <property type="entry name" value="FOLATE SYNTHESIS PROTEINS"/>
    <property type="match status" value="1"/>
</dbReference>
<comment type="pathway">
    <text evidence="3 9">Cofactor biosynthesis; tetrahydrofolate biosynthesis; 7,8-dihydrofolate from 2-amino-4-hydroxy-6-hydroxymethyl-7,8-dihydropteridine diphosphate and 4-aminobenzoate: step 1/2.</text>
</comment>
<dbReference type="CDD" id="cd00739">
    <property type="entry name" value="DHPS"/>
    <property type="match status" value="1"/>
</dbReference>
<dbReference type="EMBL" id="JAEDAL010000005">
    <property type="protein sequence ID" value="MBH9553342.1"/>
    <property type="molecule type" value="Genomic_DNA"/>
</dbReference>
<name>A0A931IV45_9BURK</name>
<evidence type="ECO:0000256" key="9">
    <source>
        <dbReference type="RuleBase" id="RU361205"/>
    </source>
</evidence>
<evidence type="ECO:0000256" key="7">
    <source>
        <dbReference type="ARBA" id="ARBA00022842"/>
    </source>
</evidence>
<dbReference type="NCBIfam" id="TIGR01496">
    <property type="entry name" value="DHPS"/>
    <property type="match status" value="1"/>
</dbReference>
<dbReference type="SUPFAM" id="SSF51717">
    <property type="entry name" value="Dihydropteroate synthetase-like"/>
    <property type="match status" value="1"/>
</dbReference>
<keyword evidence="5 9" id="KW-0808">Transferase</keyword>
<evidence type="ECO:0000256" key="8">
    <source>
        <dbReference type="ARBA" id="ARBA00022909"/>
    </source>
</evidence>
<evidence type="ECO:0000256" key="3">
    <source>
        <dbReference type="ARBA" id="ARBA00004763"/>
    </source>
</evidence>
<evidence type="ECO:0000256" key="2">
    <source>
        <dbReference type="ARBA" id="ARBA00001946"/>
    </source>
</evidence>
<keyword evidence="12" id="KW-1185">Reference proteome</keyword>
<dbReference type="InterPro" id="IPR000489">
    <property type="entry name" value="Pterin-binding_dom"/>
</dbReference>
<dbReference type="PROSITE" id="PS00793">
    <property type="entry name" value="DHPS_2"/>
    <property type="match status" value="1"/>
</dbReference>
<evidence type="ECO:0000256" key="1">
    <source>
        <dbReference type="ARBA" id="ARBA00000012"/>
    </source>
</evidence>
<dbReference type="GO" id="GO:0046872">
    <property type="term" value="F:metal ion binding"/>
    <property type="evidence" value="ECO:0007669"/>
    <property type="project" value="UniProtKB-KW"/>
</dbReference>
<dbReference type="PROSITE" id="PS50972">
    <property type="entry name" value="PTERIN_BINDING"/>
    <property type="match status" value="1"/>
</dbReference>
<dbReference type="PROSITE" id="PS00792">
    <property type="entry name" value="DHPS_1"/>
    <property type="match status" value="1"/>
</dbReference>
<evidence type="ECO:0000313" key="12">
    <source>
        <dbReference type="Proteomes" id="UP000620139"/>
    </source>
</evidence>
<comment type="cofactor">
    <cofactor evidence="2 9">
        <name>Mg(2+)</name>
        <dbReference type="ChEBI" id="CHEBI:18420"/>
    </cofactor>
</comment>
<dbReference type="InterPro" id="IPR006390">
    <property type="entry name" value="DHP_synth_dom"/>
</dbReference>
<dbReference type="AlphaFoldDB" id="A0A931IV45"/>
<comment type="caution">
    <text evidence="11">The sequence shown here is derived from an EMBL/GenBank/DDBJ whole genome shotgun (WGS) entry which is preliminary data.</text>
</comment>
<protein>
    <recommendedName>
        <fullName evidence="4 9">Dihydropteroate synthase</fullName>
        <shortName evidence="9">DHPS</shortName>
        <ecNumber evidence="4 9">2.5.1.15</ecNumber>
    </recommendedName>
    <alternativeName>
        <fullName evidence="9">Dihydropteroate pyrophosphorylase</fullName>
    </alternativeName>
</protein>
<keyword evidence="7 9" id="KW-0460">Magnesium</keyword>
<dbReference type="GO" id="GO:0005829">
    <property type="term" value="C:cytosol"/>
    <property type="evidence" value="ECO:0007669"/>
    <property type="project" value="TreeGrafter"/>
</dbReference>
<organism evidence="11 12">
    <name type="scientific">Inhella gelatinilytica</name>
    <dbReference type="NCBI Taxonomy" id="2795030"/>
    <lineage>
        <taxon>Bacteria</taxon>
        <taxon>Pseudomonadati</taxon>
        <taxon>Pseudomonadota</taxon>
        <taxon>Betaproteobacteria</taxon>
        <taxon>Burkholderiales</taxon>
        <taxon>Sphaerotilaceae</taxon>
        <taxon>Inhella</taxon>
    </lineage>
</organism>
<dbReference type="GO" id="GO:0046654">
    <property type="term" value="P:tetrahydrofolate biosynthetic process"/>
    <property type="evidence" value="ECO:0007669"/>
    <property type="project" value="TreeGrafter"/>
</dbReference>
<comment type="catalytic activity">
    <reaction evidence="1">
        <text>(7,8-dihydropterin-6-yl)methyl diphosphate + 4-aminobenzoate = 7,8-dihydropteroate + diphosphate</text>
        <dbReference type="Rhea" id="RHEA:19949"/>
        <dbReference type="ChEBI" id="CHEBI:17836"/>
        <dbReference type="ChEBI" id="CHEBI:17839"/>
        <dbReference type="ChEBI" id="CHEBI:33019"/>
        <dbReference type="ChEBI" id="CHEBI:72950"/>
        <dbReference type="EC" id="2.5.1.15"/>
    </reaction>
</comment>
<keyword evidence="8 9" id="KW-0289">Folate biosynthesis</keyword>
<dbReference type="GO" id="GO:0004156">
    <property type="term" value="F:dihydropteroate synthase activity"/>
    <property type="evidence" value="ECO:0007669"/>
    <property type="project" value="UniProtKB-EC"/>
</dbReference>
<evidence type="ECO:0000256" key="4">
    <source>
        <dbReference type="ARBA" id="ARBA00012458"/>
    </source>
</evidence>
<gene>
    <name evidence="11" type="primary">folP</name>
    <name evidence="11" type="ORF">I7X43_10835</name>
</gene>
<evidence type="ECO:0000313" key="11">
    <source>
        <dbReference type="EMBL" id="MBH9553342.1"/>
    </source>
</evidence>
<sequence length="280" mass="29880">MNWHAGRFVLALNRPLVMGVVNLTPDSFSDGGACSTPQLATRHAERMLREGADILDLGAESTRPGAAEVMAQDEWARLAPVLAEAVRWGVPVSVDSQKPEVMQRALEAGADILNDVQGFCALDAQRVLAGHATAGACVMHMRGTPQTMQQLTQYDDVVEEVKTVLGERVNVLEGQGIARHRLVLDPGFGFAKSPMQNVALARHLPVLAELGLPVLVGWSRKSTVGWLTGRAVSDRLAGSLAAALAAVQAGAKILRVHDVQATKDALQVWAAMAPQDPRTP</sequence>
<dbReference type="Pfam" id="PF00809">
    <property type="entry name" value="Pterin_bind"/>
    <property type="match status" value="1"/>
</dbReference>
<proteinExistence type="inferred from homology"/>
<keyword evidence="6 9" id="KW-0479">Metal-binding</keyword>
<dbReference type="EC" id="2.5.1.15" evidence="4 9"/>